<reference evidence="1 3" key="1">
    <citation type="submission" date="2015-11" db="EMBL/GenBank/DDBJ databases">
        <title>Genomic analysis of 38 Legionella species identifies large and diverse effector repertoires.</title>
        <authorList>
            <person name="Burstein D."/>
            <person name="Amaro F."/>
            <person name="Zusman T."/>
            <person name="Lifshitz Z."/>
            <person name="Cohen O."/>
            <person name="Gilbert J.A."/>
            <person name="Pupko T."/>
            <person name="Shuman H.A."/>
            <person name="Segal G."/>
        </authorList>
    </citation>
    <scope>NUCLEOTIDE SEQUENCE [LARGE SCALE GENOMIC DNA]</scope>
    <source>
        <strain evidence="1 3">CDC#72-OH-14</strain>
    </source>
</reference>
<gene>
    <name evidence="1" type="ORF">Lcin_2678</name>
    <name evidence="2" type="ORF">NCTC12438_03352</name>
</gene>
<dbReference type="Proteomes" id="UP000054854">
    <property type="component" value="Unassembled WGS sequence"/>
</dbReference>
<sequence length="58" mass="6652">MNASHEKDTNKTDDFFHMFHKILQANLARMTAGISLADIRIAYHSQLVSKSHRHSSIE</sequence>
<evidence type="ECO:0000313" key="3">
    <source>
        <dbReference type="Proteomes" id="UP000054854"/>
    </source>
</evidence>
<reference evidence="2 4" key="2">
    <citation type="submission" date="2018-06" db="EMBL/GenBank/DDBJ databases">
        <authorList>
            <consortium name="Pathogen Informatics"/>
            <person name="Doyle S."/>
        </authorList>
    </citation>
    <scope>NUCLEOTIDE SEQUENCE [LARGE SCALE GENOMIC DNA]</scope>
    <source>
        <strain evidence="2 4">NCTC12438</strain>
    </source>
</reference>
<accession>A0A378INB1</accession>
<evidence type="ECO:0000313" key="2">
    <source>
        <dbReference type="EMBL" id="STX36717.1"/>
    </source>
</evidence>
<evidence type="ECO:0000313" key="1">
    <source>
        <dbReference type="EMBL" id="KTC83306.1"/>
    </source>
</evidence>
<keyword evidence="3" id="KW-1185">Reference proteome</keyword>
<dbReference type="Proteomes" id="UP000255316">
    <property type="component" value="Unassembled WGS sequence"/>
</dbReference>
<evidence type="ECO:0000313" key="4">
    <source>
        <dbReference type="Proteomes" id="UP000255316"/>
    </source>
</evidence>
<protein>
    <submittedName>
        <fullName evidence="2">Polyhydroxyalkanoic synthase</fullName>
    </submittedName>
</protein>
<name>A0A378INB1_9GAMM</name>
<organism evidence="2 4">
    <name type="scientific">Legionella cincinnatiensis</name>
    <dbReference type="NCBI Taxonomy" id="28085"/>
    <lineage>
        <taxon>Bacteria</taxon>
        <taxon>Pseudomonadati</taxon>
        <taxon>Pseudomonadota</taxon>
        <taxon>Gammaproteobacteria</taxon>
        <taxon>Legionellales</taxon>
        <taxon>Legionellaceae</taxon>
        <taxon>Legionella</taxon>
    </lineage>
</organism>
<dbReference type="STRING" id="28085.Lcin_2678"/>
<dbReference type="EMBL" id="UGNX01000001">
    <property type="protein sequence ID" value="STX36717.1"/>
    <property type="molecule type" value="Genomic_DNA"/>
</dbReference>
<proteinExistence type="predicted"/>
<dbReference type="AlphaFoldDB" id="A0A378INB1"/>
<dbReference type="EMBL" id="LNXX01000043">
    <property type="protein sequence ID" value="KTC83306.1"/>
    <property type="molecule type" value="Genomic_DNA"/>
</dbReference>
<dbReference type="RefSeq" id="WP_157061463.1">
    <property type="nucleotide sequence ID" value="NZ_CAAAHQ010000008.1"/>
</dbReference>